<evidence type="ECO:0000256" key="1">
    <source>
        <dbReference type="ARBA" id="ARBA00005705"/>
    </source>
</evidence>
<dbReference type="GO" id="GO:0016805">
    <property type="term" value="F:dipeptidase activity"/>
    <property type="evidence" value="ECO:0007669"/>
    <property type="project" value="InterPro"/>
</dbReference>
<accession>A0A6A5KJA0</accession>
<sequence>MGIMFLHTLEIGLLSLARISSASYAFYVGKALTHDGSVMLGGTGEEVSSHWLTIFEAKDYDANATITVGVTADASMPGQLINISQASHTFRYLSMEYSDFEGFPAPLTNGGVNEKGLAVRDVWAQNRDELIAMTPNPQTGLQYSDLARIVLQRASTAREGVELIGEMIAEYGYADYGGNSHLIADASEGWVVWEMSGGQRLWAAERLGYEDVRVLYPGYIEDFPVDFTNSADYMGSPNIVSFAIEQGWWNPNGTEPFNIFNAYAYQAEGYTARNGGAKYMSQAALEDATRAMAPVTEKDLMERVRDYRISDDEAGYGQVVSLHAGADADLIRIWVAPTSSVTAPFNPWWLGVTSVPPEYGLHRYLYKDAASTFLDTDYQYQEATHFAGRIFKQVLYYTCSDPDAYLPLVQNMLHGFENASFADLEWVERSAQTLIDNGLREDALALLTFYAHTRADKALTLGKTVVDALEAYVKLTSQFRMPTGEQINDPGLGAQTVNCLVGWDPDKPANRQQRPLRRY</sequence>
<reference evidence="3" key="1">
    <citation type="submission" date="2020-01" db="EMBL/GenBank/DDBJ databases">
        <authorList>
            <consortium name="DOE Joint Genome Institute"/>
            <person name="Haridas S."/>
            <person name="Albert R."/>
            <person name="Binder M."/>
            <person name="Bloem J."/>
            <person name="Labutti K."/>
            <person name="Salamov A."/>
            <person name="Andreopoulos B."/>
            <person name="Baker S.E."/>
            <person name="Barry K."/>
            <person name="Bills G."/>
            <person name="Bluhm B.H."/>
            <person name="Cannon C."/>
            <person name="Castanera R."/>
            <person name="Culley D.E."/>
            <person name="Daum C."/>
            <person name="Ezra D."/>
            <person name="Gonzalez J.B."/>
            <person name="Henrissat B."/>
            <person name="Kuo A."/>
            <person name="Liang C."/>
            <person name="Lipzen A."/>
            <person name="Lutzoni F."/>
            <person name="Magnuson J."/>
            <person name="Mondo S."/>
            <person name="Nolan M."/>
            <person name="Ohm R."/>
            <person name="Pangilinan J."/>
            <person name="Park H.-J."/>
            <person name="Ramirez L."/>
            <person name="Alfaro M."/>
            <person name="Sun H."/>
            <person name="Tritt A."/>
            <person name="Yoshinaga Y."/>
            <person name="Zwiers L.-H."/>
            <person name="Turgeon B.G."/>
            <person name="Goodwin S.B."/>
            <person name="Spatafora J.W."/>
            <person name="Crous P.W."/>
            <person name="Grigoriev I.V."/>
        </authorList>
    </citation>
    <scope>NUCLEOTIDE SEQUENCE</scope>
    <source>
        <strain evidence="3">P77</strain>
    </source>
</reference>
<name>A0A6A5KJA0_9PLEO</name>
<dbReference type="GO" id="GO:0070004">
    <property type="term" value="F:cysteine-type exopeptidase activity"/>
    <property type="evidence" value="ECO:0007669"/>
    <property type="project" value="InterPro"/>
</dbReference>
<gene>
    <name evidence="3" type="ORF">BDW02DRAFT_565058</name>
</gene>
<dbReference type="Proteomes" id="UP000800040">
    <property type="component" value="Unassembled WGS sequence"/>
</dbReference>
<dbReference type="AlphaFoldDB" id="A0A6A5KJA0"/>
<evidence type="ECO:0000256" key="2">
    <source>
        <dbReference type="SAM" id="SignalP"/>
    </source>
</evidence>
<dbReference type="Pfam" id="PF03577">
    <property type="entry name" value="Peptidase_C69"/>
    <property type="match status" value="1"/>
</dbReference>
<keyword evidence="2" id="KW-0732">Signal</keyword>
<evidence type="ECO:0000313" key="3">
    <source>
        <dbReference type="EMBL" id="KAF1838465.1"/>
    </source>
</evidence>
<proteinExistence type="inferred from homology"/>
<dbReference type="PANTHER" id="PTHR12994">
    <property type="entry name" value="SECERNIN"/>
    <property type="match status" value="1"/>
</dbReference>
<comment type="similarity">
    <text evidence="1">Belongs to the peptidase C69 family. Secernin subfamily.</text>
</comment>
<feature type="signal peptide" evidence="2">
    <location>
        <begin position="1"/>
        <end position="22"/>
    </location>
</feature>
<dbReference type="PANTHER" id="PTHR12994:SF17">
    <property type="entry name" value="LD30995P"/>
    <property type="match status" value="1"/>
</dbReference>
<feature type="chain" id="PRO_5025399980" description="Dipeptidase domain-containing protein" evidence="2">
    <location>
        <begin position="23"/>
        <end position="519"/>
    </location>
</feature>
<dbReference type="EMBL" id="ML975252">
    <property type="protein sequence ID" value="KAF1838465.1"/>
    <property type="molecule type" value="Genomic_DNA"/>
</dbReference>
<dbReference type="InterPro" id="IPR005322">
    <property type="entry name" value="Peptidase_C69"/>
</dbReference>
<dbReference type="GO" id="GO:0006508">
    <property type="term" value="P:proteolysis"/>
    <property type="evidence" value="ECO:0007669"/>
    <property type="project" value="InterPro"/>
</dbReference>
<dbReference type="OrthoDB" id="5175656at2759"/>
<dbReference type="Gene3D" id="3.60.60.10">
    <property type="entry name" value="Penicillin V Acylase, Chain A"/>
    <property type="match status" value="1"/>
</dbReference>
<evidence type="ECO:0000313" key="4">
    <source>
        <dbReference type="Proteomes" id="UP000800040"/>
    </source>
</evidence>
<evidence type="ECO:0008006" key="5">
    <source>
        <dbReference type="Google" id="ProtNLM"/>
    </source>
</evidence>
<keyword evidence="4" id="KW-1185">Reference proteome</keyword>
<organism evidence="3 4">
    <name type="scientific">Decorospora gaudefroyi</name>
    <dbReference type="NCBI Taxonomy" id="184978"/>
    <lineage>
        <taxon>Eukaryota</taxon>
        <taxon>Fungi</taxon>
        <taxon>Dikarya</taxon>
        <taxon>Ascomycota</taxon>
        <taxon>Pezizomycotina</taxon>
        <taxon>Dothideomycetes</taxon>
        <taxon>Pleosporomycetidae</taxon>
        <taxon>Pleosporales</taxon>
        <taxon>Pleosporineae</taxon>
        <taxon>Pleosporaceae</taxon>
        <taxon>Decorospora</taxon>
    </lineage>
</organism>
<protein>
    <recommendedName>
        <fullName evidence="5">Dipeptidase domain-containing protein</fullName>
    </recommendedName>
</protein>